<feature type="domain" description="SAP" evidence="1">
    <location>
        <begin position="4"/>
        <end position="38"/>
    </location>
</feature>
<organism evidence="2 3">
    <name type="scientific">Brachionus plicatilis</name>
    <name type="common">Marine rotifer</name>
    <name type="synonym">Brachionus muelleri</name>
    <dbReference type="NCBI Taxonomy" id="10195"/>
    <lineage>
        <taxon>Eukaryota</taxon>
        <taxon>Metazoa</taxon>
        <taxon>Spiralia</taxon>
        <taxon>Gnathifera</taxon>
        <taxon>Rotifera</taxon>
        <taxon>Eurotatoria</taxon>
        <taxon>Monogononta</taxon>
        <taxon>Pseudotrocha</taxon>
        <taxon>Ploima</taxon>
        <taxon>Brachionidae</taxon>
        <taxon>Brachionus</taxon>
    </lineage>
</organism>
<proteinExistence type="predicted"/>
<dbReference type="PROSITE" id="PS50800">
    <property type="entry name" value="SAP"/>
    <property type="match status" value="1"/>
</dbReference>
<reference evidence="2 3" key="1">
    <citation type="journal article" date="2018" name="Sci. Rep.">
        <title>Genomic signatures of local adaptation to the degree of environmental predictability in rotifers.</title>
        <authorList>
            <person name="Franch-Gras L."/>
            <person name="Hahn C."/>
            <person name="Garcia-Roger E.M."/>
            <person name="Carmona M.J."/>
            <person name="Serra M."/>
            <person name="Gomez A."/>
        </authorList>
    </citation>
    <scope>NUCLEOTIDE SEQUENCE [LARGE SCALE GENOMIC DNA]</scope>
    <source>
        <strain evidence="2">HYR1</strain>
    </source>
</reference>
<dbReference type="SMART" id="SM00513">
    <property type="entry name" value="SAP"/>
    <property type="match status" value="1"/>
</dbReference>
<evidence type="ECO:0000259" key="1">
    <source>
        <dbReference type="PROSITE" id="PS50800"/>
    </source>
</evidence>
<dbReference type="EMBL" id="REGN01000747">
    <property type="protein sequence ID" value="RNA39501.1"/>
    <property type="molecule type" value="Genomic_DNA"/>
</dbReference>
<dbReference type="Proteomes" id="UP000276133">
    <property type="component" value="Unassembled WGS sequence"/>
</dbReference>
<dbReference type="Pfam" id="PF02037">
    <property type="entry name" value="SAP"/>
    <property type="match status" value="1"/>
</dbReference>
<dbReference type="SUPFAM" id="SSF68906">
    <property type="entry name" value="SAP domain"/>
    <property type="match status" value="1"/>
</dbReference>
<dbReference type="InterPro" id="IPR036361">
    <property type="entry name" value="SAP_dom_sf"/>
</dbReference>
<dbReference type="InterPro" id="IPR003034">
    <property type="entry name" value="SAP_dom"/>
</dbReference>
<name>A0A3M7SUJ0_BRAPC</name>
<dbReference type="AlphaFoldDB" id="A0A3M7SUJ0"/>
<comment type="caution">
    <text evidence="2">The sequence shown here is derived from an EMBL/GenBank/DDBJ whole genome shotgun (WGS) entry which is preliminary data.</text>
</comment>
<evidence type="ECO:0000313" key="3">
    <source>
        <dbReference type="Proteomes" id="UP000276133"/>
    </source>
</evidence>
<gene>
    <name evidence="2" type="ORF">BpHYR1_003310</name>
</gene>
<protein>
    <recommendedName>
        <fullName evidence="1">SAP domain-containing protein</fullName>
    </recommendedName>
</protein>
<keyword evidence="3" id="KW-1185">Reference proteome</keyword>
<accession>A0A3M7SUJ0</accession>
<dbReference type="Gene3D" id="1.10.720.30">
    <property type="entry name" value="SAP domain"/>
    <property type="match status" value="1"/>
</dbReference>
<evidence type="ECO:0000313" key="2">
    <source>
        <dbReference type="EMBL" id="RNA39501.1"/>
    </source>
</evidence>
<sequence length="70" mass="8024">MKAVENLKNVELKEKLKRLSLSTTGLKAHLVERFKHYYSLSNNGAQKGLPADSNDDDDDNDEDRLKLVFF</sequence>